<reference evidence="1" key="1">
    <citation type="submission" date="2015-12" db="EMBL/GenBank/DDBJ databases">
        <title>Update maize B73 reference genome by single molecule sequencing technologies.</title>
        <authorList>
            <consortium name="Maize Genome Sequencing Project"/>
            <person name="Ware D."/>
        </authorList>
    </citation>
    <scope>NUCLEOTIDE SEQUENCE [LARGE SCALE GENOMIC DNA]</scope>
    <source>
        <tissue evidence="1">Seedling</tissue>
    </source>
</reference>
<organism evidence="1">
    <name type="scientific">Zea mays</name>
    <name type="common">Maize</name>
    <dbReference type="NCBI Taxonomy" id="4577"/>
    <lineage>
        <taxon>Eukaryota</taxon>
        <taxon>Viridiplantae</taxon>
        <taxon>Streptophyta</taxon>
        <taxon>Embryophyta</taxon>
        <taxon>Tracheophyta</taxon>
        <taxon>Spermatophyta</taxon>
        <taxon>Magnoliopsida</taxon>
        <taxon>Liliopsida</taxon>
        <taxon>Poales</taxon>
        <taxon>Poaceae</taxon>
        <taxon>PACMAD clade</taxon>
        <taxon>Panicoideae</taxon>
        <taxon>Andropogonodae</taxon>
        <taxon>Andropogoneae</taxon>
        <taxon>Tripsacinae</taxon>
        <taxon>Zea</taxon>
    </lineage>
</organism>
<sequence length="93" mass="9941">MDSAPNRAPKIFDGDEWRSRGAVRSAALRGRDGAAHHSGEKGKGAAAAAEKELGSIVLAASRLGKRARCRGLLAMERGEDTPWMGERDIAPWT</sequence>
<dbReference type="InParanoid" id="A0A1D6JR98"/>
<proteinExistence type="predicted"/>
<dbReference type="AlphaFoldDB" id="A0A1D6JR98"/>
<gene>
    <name evidence="1" type="ORF">ZEAMMB73_Zm00001d028014</name>
</gene>
<name>A0A1D6JR98_MAIZE</name>
<accession>A0A1D6JR98</accession>
<protein>
    <submittedName>
        <fullName evidence="1">Uncharacterized protein</fullName>
    </submittedName>
</protein>
<dbReference type="EMBL" id="CM007647">
    <property type="protein sequence ID" value="ONL94477.1"/>
    <property type="molecule type" value="Genomic_DNA"/>
</dbReference>
<evidence type="ECO:0000313" key="1">
    <source>
        <dbReference type="EMBL" id="ONL94477.1"/>
    </source>
</evidence>